<dbReference type="OMA" id="AQQDDHE"/>
<dbReference type="InterPro" id="IPR036192">
    <property type="entry name" value="Cell_div_ZapA-like_sf"/>
</dbReference>
<protein>
    <submittedName>
        <fullName evidence="1">Cell division protein ZapA</fullName>
    </submittedName>
</protein>
<dbReference type="EMBL" id="QFCR01000001">
    <property type="protein sequence ID" value="TNK91129.1"/>
    <property type="molecule type" value="Genomic_DNA"/>
</dbReference>
<sequence length="82" mass="9278">MDNKKRFKAKIGNKDFTLIGTSSEEHMTAVTKILNDELNKIKGQVSRISDEDAAILLAFNAISDQLDKQLELDELRKKVSEK</sequence>
<evidence type="ECO:0000313" key="1">
    <source>
        <dbReference type="EMBL" id="TNK91129.1"/>
    </source>
</evidence>
<keyword evidence="1" id="KW-0131">Cell cycle</keyword>
<dbReference type="Pfam" id="PF05164">
    <property type="entry name" value="ZapA"/>
    <property type="match status" value="1"/>
</dbReference>
<dbReference type="AlphaFoldDB" id="A0A5C4TKF7"/>
<evidence type="ECO:0000313" key="2">
    <source>
        <dbReference type="Proteomes" id="UP000313312"/>
    </source>
</evidence>
<dbReference type="InterPro" id="IPR007838">
    <property type="entry name" value="Cell_div_ZapA-like"/>
</dbReference>
<dbReference type="Proteomes" id="UP000313312">
    <property type="component" value="Unassembled WGS sequence"/>
</dbReference>
<dbReference type="GeneID" id="93160794"/>
<comment type="caution">
    <text evidence="1">The sequence shown here is derived from an EMBL/GenBank/DDBJ whole genome shotgun (WGS) entry which is preliminary data.</text>
</comment>
<gene>
    <name evidence="1" type="ORF">DID87_00150</name>
</gene>
<proteinExistence type="predicted"/>
<dbReference type="GO" id="GO:0051301">
    <property type="term" value="P:cell division"/>
    <property type="evidence" value="ECO:0007669"/>
    <property type="project" value="UniProtKB-KW"/>
</dbReference>
<dbReference type="RefSeq" id="WP_014082156.1">
    <property type="nucleotide sequence ID" value="NZ_CAUOSB010000001.1"/>
</dbReference>
<dbReference type="InterPro" id="IPR053712">
    <property type="entry name" value="Bac_CellDiv_Activator"/>
</dbReference>
<dbReference type="SUPFAM" id="SSF102829">
    <property type="entry name" value="Cell division protein ZapA-like"/>
    <property type="match status" value="1"/>
</dbReference>
<keyword evidence="1" id="KW-0132">Cell division</keyword>
<name>A0A5C4TKF7_FRUSA</name>
<accession>A0A5C4TKF7</accession>
<reference evidence="1 2" key="1">
    <citation type="submission" date="2018-05" db="EMBL/GenBank/DDBJ databases">
        <title>Lactobacillus sanfranciscensis Ah4 draft denome sequence.</title>
        <authorList>
            <person name="Zhang G."/>
        </authorList>
    </citation>
    <scope>NUCLEOTIDE SEQUENCE [LARGE SCALE GENOMIC DNA]</scope>
    <source>
        <strain evidence="1 2">Ah4</strain>
    </source>
</reference>
<organism evidence="1 2">
    <name type="scientific">Fructilactobacillus sanfranciscensis</name>
    <name type="common">Lactobacillus sanfranciscensis</name>
    <dbReference type="NCBI Taxonomy" id="1625"/>
    <lineage>
        <taxon>Bacteria</taxon>
        <taxon>Bacillati</taxon>
        <taxon>Bacillota</taxon>
        <taxon>Bacilli</taxon>
        <taxon>Lactobacillales</taxon>
        <taxon>Lactobacillaceae</taxon>
        <taxon>Fructilactobacillus</taxon>
    </lineage>
</organism>
<dbReference type="Gene3D" id="6.10.250.790">
    <property type="match status" value="1"/>
</dbReference>